<dbReference type="SUPFAM" id="SSF49503">
    <property type="entry name" value="Cupredoxins"/>
    <property type="match status" value="1"/>
</dbReference>
<dbReference type="InterPro" id="IPR041846">
    <property type="entry name" value="ENL_dom"/>
</dbReference>
<feature type="region of interest" description="Disordered" evidence="10">
    <location>
        <begin position="128"/>
        <end position="176"/>
    </location>
</feature>
<evidence type="ECO:0000256" key="7">
    <source>
        <dbReference type="ARBA" id="ARBA00023180"/>
    </source>
</evidence>
<keyword evidence="5 11" id="KW-0472">Membrane</keyword>
<accession>A0A8S0PA50</accession>
<dbReference type="EMBL" id="CACTIH010000023">
    <property type="protein sequence ID" value="CAA2935244.1"/>
    <property type="molecule type" value="Genomic_DNA"/>
</dbReference>
<dbReference type="Pfam" id="PF02298">
    <property type="entry name" value="Cu_bind_like"/>
    <property type="match status" value="1"/>
</dbReference>
<dbReference type="Gene3D" id="2.60.40.420">
    <property type="entry name" value="Cupredoxins - blue copper proteins"/>
    <property type="match status" value="1"/>
</dbReference>
<evidence type="ECO:0000256" key="12">
    <source>
        <dbReference type="SAM" id="SignalP"/>
    </source>
</evidence>
<organism evidence="14 15">
    <name type="scientific">Olea europaea subsp. europaea</name>
    <dbReference type="NCBI Taxonomy" id="158383"/>
    <lineage>
        <taxon>Eukaryota</taxon>
        <taxon>Viridiplantae</taxon>
        <taxon>Streptophyta</taxon>
        <taxon>Embryophyta</taxon>
        <taxon>Tracheophyta</taxon>
        <taxon>Spermatophyta</taxon>
        <taxon>Magnoliopsida</taxon>
        <taxon>eudicotyledons</taxon>
        <taxon>Gunneridae</taxon>
        <taxon>Pentapetalae</taxon>
        <taxon>asterids</taxon>
        <taxon>lamiids</taxon>
        <taxon>Lamiales</taxon>
        <taxon>Oleaceae</taxon>
        <taxon>Oleeae</taxon>
        <taxon>Olea</taxon>
    </lineage>
</organism>
<feature type="chain" id="PRO_5035866694" evidence="12">
    <location>
        <begin position="22"/>
        <end position="207"/>
    </location>
</feature>
<evidence type="ECO:0000313" key="15">
    <source>
        <dbReference type="Proteomes" id="UP000594638"/>
    </source>
</evidence>
<dbReference type="PANTHER" id="PTHR33021">
    <property type="entry name" value="BLUE COPPER PROTEIN"/>
    <property type="match status" value="1"/>
</dbReference>
<evidence type="ECO:0000256" key="2">
    <source>
        <dbReference type="ARBA" id="ARBA00022475"/>
    </source>
</evidence>
<evidence type="ECO:0000256" key="4">
    <source>
        <dbReference type="ARBA" id="ARBA00022729"/>
    </source>
</evidence>
<feature type="signal peptide" evidence="12">
    <location>
        <begin position="1"/>
        <end position="21"/>
    </location>
</feature>
<keyword evidence="8" id="KW-0449">Lipoprotein</keyword>
<dbReference type="InterPro" id="IPR039391">
    <property type="entry name" value="Phytocyanin-like"/>
</dbReference>
<evidence type="ECO:0000256" key="3">
    <source>
        <dbReference type="ARBA" id="ARBA00022622"/>
    </source>
</evidence>
<dbReference type="Proteomes" id="UP000594638">
    <property type="component" value="Unassembled WGS sequence"/>
</dbReference>
<evidence type="ECO:0000313" key="14">
    <source>
        <dbReference type="EMBL" id="CAA2935244.1"/>
    </source>
</evidence>
<evidence type="ECO:0000256" key="5">
    <source>
        <dbReference type="ARBA" id="ARBA00023136"/>
    </source>
</evidence>
<evidence type="ECO:0000256" key="6">
    <source>
        <dbReference type="ARBA" id="ARBA00023157"/>
    </source>
</evidence>
<evidence type="ECO:0000256" key="9">
    <source>
        <dbReference type="ARBA" id="ARBA00035011"/>
    </source>
</evidence>
<feature type="domain" description="Phytocyanin" evidence="13">
    <location>
        <begin position="22"/>
        <end position="123"/>
    </location>
</feature>
<keyword evidence="3" id="KW-0336">GPI-anchor</keyword>
<comment type="subcellular location">
    <subcellularLocation>
        <location evidence="1">Cell membrane</location>
        <topology evidence="1">Lipid-anchor</topology>
        <topology evidence="1">GPI-anchor</topology>
    </subcellularLocation>
</comment>
<feature type="compositionally biased region" description="Pro residues" evidence="10">
    <location>
        <begin position="164"/>
        <end position="173"/>
    </location>
</feature>
<evidence type="ECO:0000256" key="11">
    <source>
        <dbReference type="SAM" id="Phobius"/>
    </source>
</evidence>
<protein>
    <submittedName>
        <fullName evidence="14">Early nodulin 2</fullName>
    </submittedName>
</protein>
<keyword evidence="11" id="KW-1133">Transmembrane helix</keyword>
<dbReference type="PROSITE" id="PS51485">
    <property type="entry name" value="PHYTOCYANIN"/>
    <property type="match status" value="1"/>
</dbReference>
<keyword evidence="7" id="KW-0325">Glycoprotein</keyword>
<evidence type="ECO:0000256" key="8">
    <source>
        <dbReference type="ARBA" id="ARBA00023288"/>
    </source>
</evidence>
<evidence type="ECO:0000256" key="10">
    <source>
        <dbReference type="SAM" id="MobiDB-lite"/>
    </source>
</evidence>
<keyword evidence="15" id="KW-1185">Reference proteome</keyword>
<dbReference type="FunFam" id="2.60.40.420:FF:000010">
    <property type="entry name" value="Early nodulin-like protein 1"/>
    <property type="match status" value="1"/>
</dbReference>
<feature type="compositionally biased region" description="Low complexity" evidence="10">
    <location>
        <begin position="138"/>
        <end position="148"/>
    </location>
</feature>
<keyword evidence="11" id="KW-0812">Transmembrane</keyword>
<dbReference type="OrthoDB" id="2015640at2759"/>
<dbReference type="GO" id="GO:0098552">
    <property type="term" value="C:side of membrane"/>
    <property type="evidence" value="ECO:0007669"/>
    <property type="project" value="UniProtKB-KW"/>
</dbReference>
<keyword evidence="2" id="KW-1003">Cell membrane</keyword>
<proteinExistence type="inferred from homology"/>
<dbReference type="Gramene" id="OE9A074162T1">
    <property type="protein sequence ID" value="OE9A074162C1"/>
    <property type="gene ID" value="OE9A074162"/>
</dbReference>
<dbReference type="InterPro" id="IPR003245">
    <property type="entry name" value="Phytocyanin_dom"/>
</dbReference>
<gene>
    <name evidence="14" type="ORF">OLEA9_A074162</name>
</gene>
<comment type="similarity">
    <text evidence="9">Belongs to the early nodulin-like (ENODL) family.</text>
</comment>
<dbReference type="InterPro" id="IPR008972">
    <property type="entry name" value="Cupredoxin"/>
</dbReference>
<name>A0A8S0PA50_OLEEU</name>
<dbReference type="GO" id="GO:0005886">
    <property type="term" value="C:plasma membrane"/>
    <property type="evidence" value="ECO:0007669"/>
    <property type="project" value="UniProtKB-SubCell"/>
</dbReference>
<dbReference type="AlphaFoldDB" id="A0A8S0PA50"/>
<sequence length="207" mass="22264">MAAQIYTSLVLIILLAVFTNGYQLNVGGKDGWVVNPSESYTHWAQRLRFRVNDTLLFKYEKGTDSVLEVNKEDFDNCNTNNPEVKMEGGVSIFKFDRSGPFYFITGNKTNCYRGQKLVIVVLAVRTPPHAPSPSTRHAPSPSSAAKPPANAPAPAPTTDIDGPSHPPVAPPPHHSFASPPTFTPSVVLVSTASLVLSLGFGGFIVSS</sequence>
<reference evidence="14 15" key="1">
    <citation type="submission" date="2019-12" db="EMBL/GenBank/DDBJ databases">
        <authorList>
            <person name="Alioto T."/>
            <person name="Alioto T."/>
            <person name="Gomez Garrido J."/>
        </authorList>
    </citation>
    <scope>NUCLEOTIDE SEQUENCE [LARGE SCALE GENOMIC DNA]</scope>
</reference>
<dbReference type="PANTHER" id="PTHR33021:SF185">
    <property type="entry name" value="EARLY NODULIN-LIKE PROTEIN 3-RELATED"/>
    <property type="match status" value="1"/>
</dbReference>
<evidence type="ECO:0000256" key="1">
    <source>
        <dbReference type="ARBA" id="ARBA00004609"/>
    </source>
</evidence>
<feature type="transmembrane region" description="Helical" evidence="11">
    <location>
        <begin position="182"/>
        <end position="205"/>
    </location>
</feature>
<evidence type="ECO:0000259" key="13">
    <source>
        <dbReference type="PROSITE" id="PS51485"/>
    </source>
</evidence>
<keyword evidence="4 12" id="KW-0732">Signal</keyword>
<dbReference type="CDD" id="cd11019">
    <property type="entry name" value="OsENODL1_like"/>
    <property type="match status" value="1"/>
</dbReference>
<keyword evidence="6" id="KW-1015">Disulfide bond</keyword>
<comment type="caution">
    <text evidence="14">The sequence shown here is derived from an EMBL/GenBank/DDBJ whole genome shotgun (WGS) entry which is preliminary data.</text>
</comment>
<dbReference type="GO" id="GO:0009055">
    <property type="term" value="F:electron transfer activity"/>
    <property type="evidence" value="ECO:0007669"/>
    <property type="project" value="InterPro"/>
</dbReference>